<evidence type="ECO:0000313" key="2">
    <source>
        <dbReference type="Proteomes" id="UP000886595"/>
    </source>
</evidence>
<reference evidence="1 2" key="1">
    <citation type="submission" date="2020-02" db="EMBL/GenBank/DDBJ databases">
        <authorList>
            <person name="Ma Q."/>
            <person name="Huang Y."/>
            <person name="Song X."/>
            <person name="Pei D."/>
        </authorList>
    </citation>
    <scope>NUCLEOTIDE SEQUENCE [LARGE SCALE GENOMIC DNA]</scope>
    <source>
        <strain evidence="1">Sxm20200214</strain>
        <tissue evidence="1">Leaf</tissue>
    </source>
</reference>
<comment type="caution">
    <text evidence="1">The sequence shown here is derived from an EMBL/GenBank/DDBJ whole genome shotgun (WGS) entry which is preliminary data.</text>
</comment>
<evidence type="ECO:0000313" key="1">
    <source>
        <dbReference type="EMBL" id="KAG2243416.1"/>
    </source>
</evidence>
<gene>
    <name evidence="1" type="ORF">Bca52824_094748</name>
</gene>
<dbReference type="EMBL" id="JAAMPC010000204">
    <property type="protein sequence ID" value="KAG2243416.1"/>
    <property type="molecule type" value="Genomic_DNA"/>
</dbReference>
<protein>
    <submittedName>
        <fullName evidence="1">Uncharacterized protein</fullName>
    </submittedName>
</protein>
<accession>A0A8X7P1K1</accession>
<sequence length="83" mass="9355">MVVIEMNAKAMTLTNLGVFTASNPTSESFIVGGDKSRALSEKETEFLTELMIRRRRRWRDGGGRWRLRHVGDVGVSEGTKLED</sequence>
<name>A0A8X7P1K1_BRACI</name>
<dbReference type="Proteomes" id="UP000886595">
    <property type="component" value="Unassembled WGS sequence"/>
</dbReference>
<dbReference type="AlphaFoldDB" id="A0A8X7P1K1"/>
<organism evidence="1 2">
    <name type="scientific">Brassica carinata</name>
    <name type="common">Ethiopian mustard</name>
    <name type="synonym">Abyssinian cabbage</name>
    <dbReference type="NCBI Taxonomy" id="52824"/>
    <lineage>
        <taxon>Eukaryota</taxon>
        <taxon>Viridiplantae</taxon>
        <taxon>Streptophyta</taxon>
        <taxon>Embryophyta</taxon>
        <taxon>Tracheophyta</taxon>
        <taxon>Spermatophyta</taxon>
        <taxon>Magnoliopsida</taxon>
        <taxon>eudicotyledons</taxon>
        <taxon>Gunneridae</taxon>
        <taxon>Pentapetalae</taxon>
        <taxon>rosids</taxon>
        <taxon>malvids</taxon>
        <taxon>Brassicales</taxon>
        <taxon>Brassicaceae</taxon>
        <taxon>Brassiceae</taxon>
        <taxon>Brassica</taxon>
    </lineage>
</organism>
<proteinExistence type="predicted"/>
<keyword evidence="2" id="KW-1185">Reference proteome</keyword>